<dbReference type="Proteomes" id="UP001058974">
    <property type="component" value="Chromosome 5"/>
</dbReference>
<name>A0A9D4WY66_PEA</name>
<dbReference type="EMBL" id="JAMSHJ010000005">
    <property type="protein sequence ID" value="KAI5410089.1"/>
    <property type="molecule type" value="Genomic_DNA"/>
</dbReference>
<sequence>MVVWYAATPLLKCYLRTGTFLNGSLVYGYSLAQVLPSDRCYLRTGTFLNGSLVYGYFPCSGATFGQVLPSDRYIPEWWSGIRLLPCSGATFGQRNITKLFSRMGGTEEEVKHEEEVEVDKKDKKEKKEKKKKNPEDKKDPVILKQKLEKLDSKIQPLVAKREEILKLLNELETNPTQPPAASS</sequence>
<reference evidence="2 3" key="1">
    <citation type="journal article" date="2022" name="Nat. Genet.">
        <title>Improved pea reference genome and pan-genome highlight genomic features and evolutionary characteristics.</title>
        <authorList>
            <person name="Yang T."/>
            <person name="Liu R."/>
            <person name="Luo Y."/>
            <person name="Hu S."/>
            <person name="Wang D."/>
            <person name="Wang C."/>
            <person name="Pandey M.K."/>
            <person name="Ge S."/>
            <person name="Xu Q."/>
            <person name="Li N."/>
            <person name="Li G."/>
            <person name="Huang Y."/>
            <person name="Saxena R.K."/>
            <person name="Ji Y."/>
            <person name="Li M."/>
            <person name="Yan X."/>
            <person name="He Y."/>
            <person name="Liu Y."/>
            <person name="Wang X."/>
            <person name="Xiang C."/>
            <person name="Varshney R.K."/>
            <person name="Ding H."/>
            <person name="Gao S."/>
            <person name="Zong X."/>
        </authorList>
    </citation>
    <scope>NUCLEOTIDE SEQUENCE [LARGE SCALE GENOMIC DNA]</scope>
    <source>
        <strain evidence="2 3">cv. Zhongwan 6</strain>
    </source>
</reference>
<protein>
    <submittedName>
        <fullName evidence="2">Uncharacterized protein</fullName>
    </submittedName>
</protein>
<comment type="caution">
    <text evidence="2">The sequence shown here is derived from an EMBL/GenBank/DDBJ whole genome shotgun (WGS) entry which is preliminary data.</text>
</comment>
<gene>
    <name evidence="2" type="ORF">KIW84_055536</name>
</gene>
<evidence type="ECO:0000313" key="3">
    <source>
        <dbReference type="Proteomes" id="UP001058974"/>
    </source>
</evidence>
<keyword evidence="3" id="KW-1185">Reference proteome</keyword>
<organism evidence="2 3">
    <name type="scientific">Pisum sativum</name>
    <name type="common">Garden pea</name>
    <name type="synonym">Lathyrus oleraceus</name>
    <dbReference type="NCBI Taxonomy" id="3888"/>
    <lineage>
        <taxon>Eukaryota</taxon>
        <taxon>Viridiplantae</taxon>
        <taxon>Streptophyta</taxon>
        <taxon>Embryophyta</taxon>
        <taxon>Tracheophyta</taxon>
        <taxon>Spermatophyta</taxon>
        <taxon>Magnoliopsida</taxon>
        <taxon>eudicotyledons</taxon>
        <taxon>Gunneridae</taxon>
        <taxon>Pentapetalae</taxon>
        <taxon>rosids</taxon>
        <taxon>fabids</taxon>
        <taxon>Fabales</taxon>
        <taxon>Fabaceae</taxon>
        <taxon>Papilionoideae</taxon>
        <taxon>50 kb inversion clade</taxon>
        <taxon>NPAAA clade</taxon>
        <taxon>Hologalegina</taxon>
        <taxon>IRL clade</taxon>
        <taxon>Fabeae</taxon>
        <taxon>Lathyrus</taxon>
    </lineage>
</organism>
<feature type="compositionally biased region" description="Basic and acidic residues" evidence="1">
    <location>
        <begin position="110"/>
        <end position="122"/>
    </location>
</feature>
<evidence type="ECO:0000313" key="2">
    <source>
        <dbReference type="EMBL" id="KAI5410089.1"/>
    </source>
</evidence>
<accession>A0A9D4WY66</accession>
<proteinExistence type="predicted"/>
<evidence type="ECO:0000256" key="1">
    <source>
        <dbReference type="SAM" id="MobiDB-lite"/>
    </source>
</evidence>
<dbReference type="Gramene" id="Psat05G0553600-T1">
    <property type="protein sequence ID" value="KAI5410089.1"/>
    <property type="gene ID" value="KIW84_055536"/>
</dbReference>
<dbReference type="AlphaFoldDB" id="A0A9D4WY66"/>
<feature type="compositionally biased region" description="Basic residues" evidence="1">
    <location>
        <begin position="123"/>
        <end position="132"/>
    </location>
</feature>
<feature type="region of interest" description="Disordered" evidence="1">
    <location>
        <begin position="110"/>
        <end position="141"/>
    </location>
</feature>